<sequence length="81" mass="9374">MRRDKFIQCDWEVKSMDTVNEIVKKIDEGKIVYLEEEADAKNLSWDAHPTFKGVFLKHLVKGEKTDGESGRSRPHALESVR</sequence>
<gene>
    <name evidence="1" type="ORF">CVT63_02000</name>
</gene>
<evidence type="ECO:0000313" key="1">
    <source>
        <dbReference type="EMBL" id="PKQ28581.1"/>
    </source>
</evidence>
<protein>
    <submittedName>
        <fullName evidence="1">Uncharacterized protein</fullName>
    </submittedName>
</protein>
<dbReference type="EMBL" id="PHEX01000011">
    <property type="protein sequence ID" value="PKQ28581.1"/>
    <property type="molecule type" value="Genomic_DNA"/>
</dbReference>
<proteinExistence type="predicted"/>
<organism evidence="1 2">
    <name type="scientific">Candidatus Anoxymicrobium japonicum</name>
    <dbReference type="NCBI Taxonomy" id="2013648"/>
    <lineage>
        <taxon>Bacteria</taxon>
        <taxon>Bacillati</taxon>
        <taxon>Actinomycetota</taxon>
        <taxon>Candidatus Geothermincolia</taxon>
        <taxon>Candidatus Geothermincolales</taxon>
        <taxon>Candidatus Anoxymicrobiaceae</taxon>
        <taxon>Candidatus Anoxymicrobium</taxon>
    </lineage>
</organism>
<accession>A0A2N3G795</accession>
<dbReference type="AlphaFoldDB" id="A0A2N3G795"/>
<evidence type="ECO:0000313" key="2">
    <source>
        <dbReference type="Proteomes" id="UP000233654"/>
    </source>
</evidence>
<dbReference type="Proteomes" id="UP000233654">
    <property type="component" value="Unassembled WGS sequence"/>
</dbReference>
<comment type="caution">
    <text evidence="1">The sequence shown here is derived from an EMBL/GenBank/DDBJ whole genome shotgun (WGS) entry which is preliminary data.</text>
</comment>
<name>A0A2N3G795_9ACTN</name>
<reference evidence="1 2" key="1">
    <citation type="journal article" date="2017" name="ISME J.">
        <title>Potential for microbial H2 and metal transformations associated with novel bacteria and archaea in deep terrestrial subsurface sediments.</title>
        <authorList>
            <person name="Hernsdorf A.W."/>
            <person name="Amano Y."/>
            <person name="Miyakawa K."/>
            <person name="Ise K."/>
            <person name="Suzuki Y."/>
            <person name="Anantharaman K."/>
            <person name="Probst A."/>
            <person name="Burstein D."/>
            <person name="Thomas B.C."/>
            <person name="Banfield J.F."/>
        </authorList>
    </citation>
    <scope>NUCLEOTIDE SEQUENCE [LARGE SCALE GENOMIC DNA]</scope>
    <source>
        <strain evidence="1">HGW-Actinobacteria-3</strain>
    </source>
</reference>